<accession>A0ACB5RH54</accession>
<reference evidence="1" key="1">
    <citation type="journal article" date="2025" name="Int. J. Syst. Evol. Microbiol.">
        <title>Inconstantimicrobium mannanitabidum sp. nov., a novel member of the family Clostridiaceae isolated from anoxic soil under the treatment of reductive soil disinfestation.</title>
        <authorList>
            <person name="Ueki A."/>
            <person name="Tonouchi A."/>
            <person name="Honma S."/>
            <person name="Kaku N."/>
            <person name="Ueki K."/>
        </authorList>
    </citation>
    <scope>NUCLEOTIDE SEQUENCE</scope>
    <source>
        <strain evidence="1">TW13</strain>
    </source>
</reference>
<keyword evidence="2" id="KW-1185">Reference proteome</keyword>
<dbReference type="EMBL" id="BROD01000001">
    <property type="protein sequence ID" value="GKX68426.1"/>
    <property type="molecule type" value="Genomic_DNA"/>
</dbReference>
<evidence type="ECO:0000313" key="2">
    <source>
        <dbReference type="Proteomes" id="UP001058074"/>
    </source>
</evidence>
<gene>
    <name evidence="1" type="ORF">rsdtw13_36840</name>
</gene>
<evidence type="ECO:0000313" key="1">
    <source>
        <dbReference type="EMBL" id="GKX68426.1"/>
    </source>
</evidence>
<sequence>MDYDVLVLGGGIIGCSVAYGLSKYNLNIAVIEKDYDIADDISLVNTEVVFDGTECEDDLISKLEHMGNSMLDEITAKFNVPFKRTGSLRVADSDVAVKILEQTYERAKRRGINNVYLMEPSEVYDLEPNLNIDFKKALYSPNTGVVAPYDLALAYAEVAFDNGATFKLEEKVLDIKKIVNGFKVITNKNKFTCKVVVNTTPGEYNIIEKNTEVNEINTRDIHYLIMNDKVKNFSKSIVTKVDEEGDTIKYIPGVIGTSLIAVNKKGTFKFSEAINLANKLVYDFNKDMVNSIYHDKFNDDLIIIDDNEHYDGYIKVAGNNYATVTMTPAISNMICETIVNNLGCSLNKSFVDKRRDYYRFKEMSNNEINEIISVDPRYGKMVCICNLISEGEIVDSIRRPLGARTVEGVKRRTGATFGKCHGAHCIDKIIYILARELNKKPTEIVEDSKNSKVLASRIKEFEKM</sequence>
<protein>
    <submittedName>
        <fullName evidence="1">FAD/NAD(P)-binding oxidoreductase</fullName>
    </submittedName>
</protein>
<comment type="caution">
    <text evidence="1">The sequence shown here is derived from an EMBL/GenBank/DDBJ whole genome shotgun (WGS) entry which is preliminary data.</text>
</comment>
<name>A0ACB5RH54_9CLOT</name>
<dbReference type="Proteomes" id="UP001058074">
    <property type="component" value="Unassembled WGS sequence"/>
</dbReference>
<proteinExistence type="predicted"/>
<organism evidence="1 2">
    <name type="scientific">Inconstantimicrobium mannanitabidum</name>
    <dbReference type="NCBI Taxonomy" id="1604901"/>
    <lineage>
        <taxon>Bacteria</taxon>
        <taxon>Bacillati</taxon>
        <taxon>Bacillota</taxon>
        <taxon>Clostridia</taxon>
        <taxon>Eubacteriales</taxon>
        <taxon>Clostridiaceae</taxon>
        <taxon>Inconstantimicrobium</taxon>
    </lineage>
</organism>